<feature type="domain" description="HTH merR-type" evidence="2">
    <location>
        <begin position="1"/>
        <end position="70"/>
    </location>
</feature>
<accession>A0A495W3C2</accession>
<dbReference type="InterPro" id="IPR000551">
    <property type="entry name" value="MerR-type_HTH_dom"/>
</dbReference>
<dbReference type="SMART" id="SM00422">
    <property type="entry name" value="HTH_MERR"/>
    <property type="match status" value="1"/>
</dbReference>
<dbReference type="Pfam" id="PF13411">
    <property type="entry name" value="MerR_1"/>
    <property type="match status" value="1"/>
</dbReference>
<dbReference type="EMBL" id="RBXO01000001">
    <property type="protein sequence ID" value="RKT55183.1"/>
    <property type="molecule type" value="Genomic_DNA"/>
</dbReference>
<evidence type="ECO:0000313" key="3">
    <source>
        <dbReference type="EMBL" id="RKT55183.1"/>
    </source>
</evidence>
<dbReference type="PROSITE" id="PS50937">
    <property type="entry name" value="HTH_MERR_2"/>
    <property type="match status" value="1"/>
</dbReference>
<dbReference type="RefSeq" id="WP_121006929.1">
    <property type="nucleotide sequence ID" value="NZ_RBXO01000001.1"/>
</dbReference>
<keyword evidence="1" id="KW-0238">DNA-binding</keyword>
<evidence type="ECO:0000259" key="2">
    <source>
        <dbReference type="PROSITE" id="PS50937"/>
    </source>
</evidence>
<protein>
    <submittedName>
        <fullName evidence="3">MerR-like DNA binding protein</fullName>
    </submittedName>
</protein>
<evidence type="ECO:0000256" key="1">
    <source>
        <dbReference type="ARBA" id="ARBA00023125"/>
    </source>
</evidence>
<reference evidence="3 4" key="1">
    <citation type="submission" date="2018-10" db="EMBL/GenBank/DDBJ databases">
        <title>Sequencing the genomes of 1000 actinobacteria strains.</title>
        <authorList>
            <person name="Klenk H.-P."/>
        </authorList>
    </citation>
    <scope>NUCLEOTIDE SEQUENCE [LARGE SCALE GENOMIC DNA]</scope>
    <source>
        <strain evidence="3 4">DSM 43800</strain>
    </source>
</reference>
<keyword evidence="4" id="KW-1185">Reference proteome</keyword>
<comment type="caution">
    <text evidence="3">The sequence shown here is derived from an EMBL/GenBank/DDBJ whole genome shotgun (WGS) entry which is preliminary data.</text>
</comment>
<dbReference type="InterPro" id="IPR009061">
    <property type="entry name" value="DNA-bd_dom_put_sf"/>
</dbReference>
<proteinExistence type="predicted"/>
<dbReference type="SUPFAM" id="SSF46955">
    <property type="entry name" value="Putative DNA-binding domain"/>
    <property type="match status" value="1"/>
</dbReference>
<dbReference type="AlphaFoldDB" id="A0A495W3C2"/>
<dbReference type="GO" id="GO:0003700">
    <property type="term" value="F:DNA-binding transcription factor activity"/>
    <property type="evidence" value="ECO:0007669"/>
    <property type="project" value="InterPro"/>
</dbReference>
<dbReference type="InterPro" id="IPR047057">
    <property type="entry name" value="MerR_fam"/>
</dbReference>
<dbReference type="GO" id="GO:0003677">
    <property type="term" value="F:DNA binding"/>
    <property type="evidence" value="ECO:0007669"/>
    <property type="project" value="UniProtKB-KW"/>
</dbReference>
<evidence type="ECO:0000313" key="4">
    <source>
        <dbReference type="Proteomes" id="UP000282084"/>
    </source>
</evidence>
<dbReference type="Gene3D" id="1.10.1660.10">
    <property type="match status" value="1"/>
</dbReference>
<dbReference type="CDD" id="cd04780">
    <property type="entry name" value="HTH_MerR-like_sg5"/>
    <property type="match status" value="1"/>
</dbReference>
<dbReference type="PANTHER" id="PTHR30204">
    <property type="entry name" value="REDOX-CYCLING DRUG-SENSING TRANSCRIPTIONAL ACTIVATOR SOXR"/>
    <property type="match status" value="1"/>
</dbReference>
<dbReference type="PRINTS" id="PR00040">
    <property type="entry name" value="HTHMERR"/>
</dbReference>
<sequence>MRIAELSRRSGVSVPTIKFYLREGLLSPGTRTGRNQAGYDETHERRLRLVRALVEVGGLSIAAVREVLRAVDAPVAAVPALLGRVRRQPSAPPGGADDPLSGWADVEVARLITRRGWAVGPDHPAARALADVLATAERLGHEGFPAVVDKYAVACEGLAAVEMESLAVRSLADGGGGAEERVEDVVVGTVLGDAAVTALRRLAQDDASRRVFGRADEVG</sequence>
<name>A0A495W3C2_9PSEU</name>
<dbReference type="OrthoDB" id="5242095at2"/>
<gene>
    <name evidence="3" type="ORF">C8E97_3841</name>
</gene>
<dbReference type="Proteomes" id="UP000282084">
    <property type="component" value="Unassembled WGS sequence"/>
</dbReference>
<organism evidence="3 4">
    <name type="scientific">Saccharothrix australiensis</name>
    <dbReference type="NCBI Taxonomy" id="2072"/>
    <lineage>
        <taxon>Bacteria</taxon>
        <taxon>Bacillati</taxon>
        <taxon>Actinomycetota</taxon>
        <taxon>Actinomycetes</taxon>
        <taxon>Pseudonocardiales</taxon>
        <taxon>Pseudonocardiaceae</taxon>
        <taxon>Saccharothrix</taxon>
    </lineage>
</organism>
<dbReference type="PANTHER" id="PTHR30204:SF98">
    <property type="entry name" value="HTH-TYPE TRANSCRIPTIONAL REGULATOR ADHR"/>
    <property type="match status" value="1"/>
</dbReference>